<feature type="compositionally biased region" description="Polar residues" evidence="3">
    <location>
        <begin position="126"/>
        <end position="135"/>
    </location>
</feature>
<reference evidence="5" key="2">
    <citation type="submission" date="2021-09" db="EMBL/GenBank/DDBJ databases">
        <authorList>
            <person name="Gilroy R."/>
        </authorList>
    </citation>
    <scope>NUCLEOTIDE SEQUENCE</scope>
    <source>
        <strain evidence="5">ChiHjej13B12-14962</strain>
    </source>
</reference>
<dbReference type="InterPro" id="IPR002586">
    <property type="entry name" value="CobQ/CobB/MinD/ParA_Nub-bd_dom"/>
</dbReference>
<keyword evidence="1" id="KW-0547">Nucleotide-binding</keyword>
<dbReference type="Gene3D" id="3.40.50.300">
    <property type="entry name" value="P-loop containing nucleotide triphosphate hydrolases"/>
    <property type="match status" value="1"/>
</dbReference>
<dbReference type="SUPFAM" id="SSF52540">
    <property type="entry name" value="P-loop containing nucleoside triphosphate hydrolases"/>
    <property type="match status" value="1"/>
</dbReference>
<dbReference type="InterPro" id="IPR050625">
    <property type="entry name" value="ParA/MinD_ATPase"/>
</dbReference>
<dbReference type="Pfam" id="PF01656">
    <property type="entry name" value="CbiA"/>
    <property type="match status" value="1"/>
</dbReference>
<keyword evidence="2" id="KW-0067">ATP-binding</keyword>
<evidence type="ECO:0000259" key="4">
    <source>
        <dbReference type="Pfam" id="PF01656"/>
    </source>
</evidence>
<evidence type="ECO:0000256" key="3">
    <source>
        <dbReference type="SAM" id="MobiDB-lite"/>
    </source>
</evidence>
<proteinExistence type="predicted"/>
<dbReference type="AlphaFoldDB" id="A0A921K7Q9"/>
<dbReference type="GO" id="GO:0005829">
    <property type="term" value="C:cytosol"/>
    <property type="evidence" value="ECO:0007669"/>
    <property type="project" value="TreeGrafter"/>
</dbReference>
<accession>A0A921K7Q9</accession>
<sequence>MAVLNVATTINPRFDHVTPIESTRSDVTITHRCHAFAELMAVARSGLVDIVLVADDLDLVTLETLQQLSNIDDRAPKLAAISDVVDDRQRLTELGIPVVSPQLSGAELVAWLESVDAHQVVPEPQGDSSLSQEDSQVLAELDPNATPSRRRGRRARPYDPTKDLPENPVAYTLAANAGMGSDISEMDVVNNGGASSESDSLDYVDFGSAQHAEQTPVVDADEVEEPTVQSGNNRGQIIAVWGPIGSPGVTTIAVNLAVEAALAGYRTLLIDADTYGAAVSVYLGLLEDTAAIAQACRAAEHRGLDTASLARYTQRVTVQGSAVDVLTGLTRPERWPQVRAAAWAHVLDVAREGWDVIIIDCGFGLEEDEELSFDIPAPQRNATTITAVTNADTVIAVGTGDPVGFVRFMKGLEHLRETTNSDIVPIVNKVTPMSSGLSPKRQLRSVWERFGPKVDLEQFIGWAPEVTAGALLSGKTLAESAPKAEIRLAIQRLMQACVTNLAPAANNSSLKQKAPSRSRSRLLKFTKKS</sequence>
<reference evidence="5" key="1">
    <citation type="journal article" date="2021" name="PeerJ">
        <title>Extensive microbial diversity within the chicken gut microbiome revealed by metagenomics and culture.</title>
        <authorList>
            <person name="Gilroy R."/>
            <person name="Ravi A."/>
            <person name="Getino M."/>
            <person name="Pursley I."/>
            <person name="Horton D.L."/>
            <person name="Alikhan N.F."/>
            <person name="Baker D."/>
            <person name="Gharbi K."/>
            <person name="Hall N."/>
            <person name="Watson M."/>
            <person name="Adriaenssens E.M."/>
            <person name="Foster-Nyarko E."/>
            <person name="Jarju S."/>
            <person name="Secka A."/>
            <person name="Antonio M."/>
            <person name="Oren A."/>
            <person name="Chaudhuri R.R."/>
            <person name="La Ragione R."/>
            <person name="Hildebrand F."/>
            <person name="Pallen M.J."/>
        </authorList>
    </citation>
    <scope>NUCLEOTIDE SEQUENCE</scope>
    <source>
        <strain evidence="5">ChiHjej13B12-14962</strain>
    </source>
</reference>
<dbReference type="Proteomes" id="UP000703315">
    <property type="component" value="Unassembled WGS sequence"/>
</dbReference>
<dbReference type="GO" id="GO:0009898">
    <property type="term" value="C:cytoplasmic side of plasma membrane"/>
    <property type="evidence" value="ECO:0007669"/>
    <property type="project" value="TreeGrafter"/>
</dbReference>
<feature type="region of interest" description="Disordered" evidence="3">
    <location>
        <begin position="506"/>
        <end position="529"/>
    </location>
</feature>
<comment type="caution">
    <text evidence="5">The sequence shown here is derived from an EMBL/GenBank/DDBJ whole genome shotgun (WGS) entry which is preliminary data.</text>
</comment>
<dbReference type="RefSeq" id="WP_303904642.1">
    <property type="nucleotide sequence ID" value="NZ_DYXC01000072.1"/>
</dbReference>
<dbReference type="InterPro" id="IPR027417">
    <property type="entry name" value="P-loop_NTPase"/>
</dbReference>
<feature type="region of interest" description="Disordered" evidence="3">
    <location>
        <begin position="121"/>
        <end position="166"/>
    </location>
</feature>
<evidence type="ECO:0000256" key="1">
    <source>
        <dbReference type="ARBA" id="ARBA00022741"/>
    </source>
</evidence>
<dbReference type="PANTHER" id="PTHR43384:SF6">
    <property type="entry name" value="SEPTUM SITE-DETERMINING PROTEIN MIND HOMOLOG, CHLOROPLASTIC"/>
    <property type="match status" value="1"/>
</dbReference>
<evidence type="ECO:0000313" key="5">
    <source>
        <dbReference type="EMBL" id="HJF14436.1"/>
    </source>
</evidence>
<gene>
    <name evidence="5" type="ORF">K8V32_06460</name>
</gene>
<feature type="domain" description="CobQ/CobB/MinD/ParA nucleotide binding" evidence="4">
    <location>
        <begin position="239"/>
        <end position="448"/>
    </location>
</feature>
<dbReference type="GO" id="GO:0005524">
    <property type="term" value="F:ATP binding"/>
    <property type="evidence" value="ECO:0007669"/>
    <property type="project" value="UniProtKB-KW"/>
</dbReference>
<evidence type="ECO:0000256" key="2">
    <source>
        <dbReference type="ARBA" id="ARBA00022840"/>
    </source>
</evidence>
<dbReference type="GO" id="GO:0051782">
    <property type="term" value="P:negative regulation of cell division"/>
    <property type="evidence" value="ECO:0007669"/>
    <property type="project" value="TreeGrafter"/>
</dbReference>
<protein>
    <submittedName>
        <fullName evidence="5">ParA family protein</fullName>
    </submittedName>
</protein>
<organism evidence="5 6">
    <name type="scientific">Enteractinococcus helveticum</name>
    <dbReference type="NCBI Taxonomy" id="1837282"/>
    <lineage>
        <taxon>Bacteria</taxon>
        <taxon>Bacillati</taxon>
        <taxon>Actinomycetota</taxon>
        <taxon>Actinomycetes</taxon>
        <taxon>Micrococcales</taxon>
        <taxon>Micrococcaceae</taxon>
    </lineage>
</organism>
<name>A0A921K7Q9_9MICC</name>
<feature type="compositionally biased region" description="Basic residues" evidence="3">
    <location>
        <begin position="514"/>
        <end position="529"/>
    </location>
</feature>
<dbReference type="EMBL" id="DYXC01000072">
    <property type="protein sequence ID" value="HJF14436.1"/>
    <property type="molecule type" value="Genomic_DNA"/>
</dbReference>
<dbReference type="PANTHER" id="PTHR43384">
    <property type="entry name" value="SEPTUM SITE-DETERMINING PROTEIN MIND HOMOLOG, CHLOROPLASTIC-RELATED"/>
    <property type="match status" value="1"/>
</dbReference>
<evidence type="ECO:0000313" key="6">
    <source>
        <dbReference type="Proteomes" id="UP000703315"/>
    </source>
</evidence>
<feature type="compositionally biased region" description="Basic and acidic residues" evidence="3">
    <location>
        <begin position="156"/>
        <end position="165"/>
    </location>
</feature>
<dbReference type="GO" id="GO:0016887">
    <property type="term" value="F:ATP hydrolysis activity"/>
    <property type="evidence" value="ECO:0007669"/>
    <property type="project" value="TreeGrafter"/>
</dbReference>